<feature type="transmembrane region" description="Helical" evidence="1">
    <location>
        <begin position="90"/>
        <end position="108"/>
    </location>
</feature>
<keyword evidence="1" id="KW-0472">Membrane</keyword>
<dbReference type="KEGG" id="lpav:PLANPX_5289"/>
<accession>A0A5K7XI67</accession>
<protein>
    <submittedName>
        <fullName evidence="2">Uncharacterized protein</fullName>
    </submittedName>
</protein>
<reference evidence="3" key="1">
    <citation type="submission" date="2019-10" db="EMBL/GenBank/DDBJ databases">
        <title>Lacipirellula parvula gen. nov., sp. nov., representing a lineage of planctomycetes widespread in freshwater anoxic habitats, and description of the family Lacipirellulaceae.</title>
        <authorList>
            <person name="Dedysh S.N."/>
            <person name="Kulichevskaya I.S."/>
            <person name="Beletsky A.V."/>
            <person name="Rakitin A.L."/>
            <person name="Mardanov A.V."/>
            <person name="Ivanova A.A."/>
            <person name="Saltykova V.X."/>
            <person name="Rijpstra W.I.C."/>
            <person name="Sinninghe Damste J.S."/>
            <person name="Ravin N.V."/>
        </authorList>
    </citation>
    <scope>NUCLEOTIDE SEQUENCE [LARGE SCALE GENOMIC DNA]</scope>
    <source>
        <strain evidence="3">PX69</strain>
    </source>
</reference>
<keyword evidence="1" id="KW-0812">Transmembrane</keyword>
<keyword evidence="3" id="KW-1185">Reference proteome</keyword>
<dbReference type="Proteomes" id="UP000326837">
    <property type="component" value="Chromosome"/>
</dbReference>
<organism evidence="2 3">
    <name type="scientific">Lacipirellula parvula</name>
    <dbReference type="NCBI Taxonomy" id="2650471"/>
    <lineage>
        <taxon>Bacteria</taxon>
        <taxon>Pseudomonadati</taxon>
        <taxon>Planctomycetota</taxon>
        <taxon>Planctomycetia</taxon>
        <taxon>Pirellulales</taxon>
        <taxon>Lacipirellulaceae</taxon>
        <taxon>Lacipirellula</taxon>
    </lineage>
</organism>
<evidence type="ECO:0000313" key="3">
    <source>
        <dbReference type="Proteomes" id="UP000326837"/>
    </source>
</evidence>
<feature type="transmembrane region" description="Helical" evidence="1">
    <location>
        <begin position="6"/>
        <end position="23"/>
    </location>
</feature>
<name>A0A5K7XI67_9BACT</name>
<dbReference type="EMBL" id="AP021861">
    <property type="protein sequence ID" value="BBO35677.1"/>
    <property type="molecule type" value="Genomic_DNA"/>
</dbReference>
<dbReference type="AlphaFoldDB" id="A0A5K7XI67"/>
<feature type="transmembrane region" description="Helical" evidence="1">
    <location>
        <begin position="30"/>
        <end position="49"/>
    </location>
</feature>
<proteinExistence type="predicted"/>
<gene>
    <name evidence="2" type="ORF">PLANPX_5289</name>
</gene>
<evidence type="ECO:0000313" key="2">
    <source>
        <dbReference type="EMBL" id="BBO35677.1"/>
    </source>
</evidence>
<keyword evidence="1" id="KW-1133">Transmembrane helix</keyword>
<sequence length="116" mass="13125">MSVRGLIVYGPIVLSLVVALVYRYSYIARLCSIALLCIPSFLHLGSLVVPHRLLDEQVRRQMEVRDEGDDAPNEYELLLTGIQRSGRREFNVFSAITFAWAILAILPVRRRVVVVA</sequence>
<evidence type="ECO:0000256" key="1">
    <source>
        <dbReference type="SAM" id="Phobius"/>
    </source>
</evidence>